<dbReference type="FunFam" id="3.30.470.30:FF:000002">
    <property type="entry name" value="DNA ligase"/>
    <property type="match status" value="1"/>
</dbReference>
<dbReference type="InterPro" id="IPR036599">
    <property type="entry name" value="DNA_ligase_N_sf"/>
</dbReference>
<evidence type="ECO:0000256" key="2">
    <source>
        <dbReference type="ARBA" id="ARBA00007572"/>
    </source>
</evidence>
<evidence type="ECO:0000256" key="3">
    <source>
        <dbReference type="ARBA" id="ARBA00022598"/>
    </source>
</evidence>
<dbReference type="Gene3D" id="1.10.3260.10">
    <property type="entry name" value="DNA ligase, ATP-dependent, N-terminal domain"/>
    <property type="match status" value="1"/>
</dbReference>
<evidence type="ECO:0000256" key="8">
    <source>
        <dbReference type="ARBA" id="ARBA00034003"/>
    </source>
</evidence>
<feature type="region of interest" description="Disordered" evidence="11">
    <location>
        <begin position="142"/>
        <end position="190"/>
    </location>
</feature>
<feature type="compositionally biased region" description="Low complexity" evidence="11">
    <location>
        <begin position="1"/>
        <end position="13"/>
    </location>
</feature>
<dbReference type="PROSITE" id="PS00697">
    <property type="entry name" value="DNA_LIGASE_A1"/>
    <property type="match status" value="1"/>
</dbReference>
<evidence type="ECO:0000256" key="9">
    <source>
        <dbReference type="RuleBase" id="RU000617"/>
    </source>
</evidence>
<evidence type="ECO:0000256" key="10">
    <source>
        <dbReference type="RuleBase" id="RU004196"/>
    </source>
</evidence>
<dbReference type="SUPFAM" id="SSF117018">
    <property type="entry name" value="ATP-dependent DNA ligase DNA-binding domain"/>
    <property type="match status" value="1"/>
</dbReference>
<dbReference type="Pfam" id="PF01068">
    <property type="entry name" value="DNA_ligase_A_M"/>
    <property type="match status" value="1"/>
</dbReference>
<evidence type="ECO:0000256" key="11">
    <source>
        <dbReference type="SAM" id="MobiDB-lite"/>
    </source>
</evidence>
<accession>S8E2X0</accession>
<dbReference type="eggNOG" id="KOG0967">
    <property type="taxonomic scope" value="Eukaryota"/>
</dbReference>
<dbReference type="InterPro" id="IPR012310">
    <property type="entry name" value="DNA_ligase_ATP-dep_cent"/>
</dbReference>
<dbReference type="Proteomes" id="UP000015241">
    <property type="component" value="Unassembled WGS sequence"/>
</dbReference>
<reference evidence="13 14" key="1">
    <citation type="journal article" date="2012" name="Science">
        <title>The Paleozoic origin of enzymatic lignin decomposition reconstructed from 31 fungal genomes.</title>
        <authorList>
            <person name="Floudas D."/>
            <person name="Binder M."/>
            <person name="Riley R."/>
            <person name="Barry K."/>
            <person name="Blanchette R.A."/>
            <person name="Henrissat B."/>
            <person name="Martinez A.T."/>
            <person name="Otillar R."/>
            <person name="Spatafora J.W."/>
            <person name="Yadav J.S."/>
            <person name="Aerts A."/>
            <person name="Benoit I."/>
            <person name="Boyd A."/>
            <person name="Carlson A."/>
            <person name="Copeland A."/>
            <person name="Coutinho P.M."/>
            <person name="de Vries R.P."/>
            <person name="Ferreira P."/>
            <person name="Findley K."/>
            <person name="Foster B."/>
            <person name="Gaskell J."/>
            <person name="Glotzer D."/>
            <person name="Gorecki P."/>
            <person name="Heitman J."/>
            <person name="Hesse C."/>
            <person name="Hori C."/>
            <person name="Igarashi K."/>
            <person name="Jurgens J.A."/>
            <person name="Kallen N."/>
            <person name="Kersten P."/>
            <person name="Kohler A."/>
            <person name="Kuees U."/>
            <person name="Kumar T.K.A."/>
            <person name="Kuo A."/>
            <person name="LaButti K."/>
            <person name="Larrondo L.F."/>
            <person name="Lindquist E."/>
            <person name="Ling A."/>
            <person name="Lombard V."/>
            <person name="Lucas S."/>
            <person name="Lundell T."/>
            <person name="Martin R."/>
            <person name="McLaughlin D.J."/>
            <person name="Morgenstern I."/>
            <person name="Morin E."/>
            <person name="Murat C."/>
            <person name="Nagy L.G."/>
            <person name="Nolan M."/>
            <person name="Ohm R.A."/>
            <person name="Patyshakuliyeva A."/>
            <person name="Rokas A."/>
            <person name="Ruiz-Duenas F.J."/>
            <person name="Sabat G."/>
            <person name="Salamov A."/>
            <person name="Samejima M."/>
            <person name="Schmutz J."/>
            <person name="Slot J.C."/>
            <person name="St John F."/>
            <person name="Stenlid J."/>
            <person name="Sun H."/>
            <person name="Sun S."/>
            <person name="Syed K."/>
            <person name="Tsang A."/>
            <person name="Wiebenga A."/>
            <person name="Young D."/>
            <person name="Pisabarro A."/>
            <person name="Eastwood D.C."/>
            <person name="Martin F."/>
            <person name="Cullen D."/>
            <person name="Grigoriev I.V."/>
            <person name="Hibbett D.S."/>
        </authorList>
    </citation>
    <scope>NUCLEOTIDE SEQUENCE</scope>
    <source>
        <strain evidence="14">FP-58527</strain>
    </source>
</reference>
<feature type="compositionally biased region" description="Polar residues" evidence="11">
    <location>
        <begin position="58"/>
        <end position="69"/>
    </location>
</feature>
<keyword evidence="14" id="KW-1185">Reference proteome</keyword>
<evidence type="ECO:0000256" key="7">
    <source>
        <dbReference type="ARBA" id="ARBA00023242"/>
    </source>
</evidence>
<dbReference type="SUPFAM" id="SSF56091">
    <property type="entry name" value="DNA ligase/mRNA capping enzyme, catalytic domain"/>
    <property type="match status" value="1"/>
</dbReference>
<dbReference type="InterPro" id="IPR012308">
    <property type="entry name" value="DNA_ligase_ATP-dep_N"/>
</dbReference>
<comment type="subcellular location">
    <subcellularLocation>
        <location evidence="1">Nucleus</location>
    </subcellularLocation>
</comment>
<dbReference type="STRING" id="743788.S8E2X0"/>
<dbReference type="GO" id="GO:0003910">
    <property type="term" value="F:DNA ligase (ATP) activity"/>
    <property type="evidence" value="ECO:0007669"/>
    <property type="project" value="UniProtKB-EC"/>
</dbReference>
<sequence>MSKRALASPTASSTKKKKGKVTGNQYSLDRFFGGPSTSSPGSTPTPPDRSLKGKAKLTAQTSQQGQLSNVDEGRPRQSGARGTSSIVQDSDATLAWSLAEEDGLDLDKLRELETAAKRNLTQRSPLKAPVEIIDVDTLSDQEACAGPSRPAVGPSQRPDSKPLSPDEQPAVVSSAVETPTPVLGGSHHTSSADTVYERLDVDPASYVVLDNIWTPRRPIPYSFLAHTLATLSGTRSRIVILNTLTNCLRTITKHHPQSLLPALYLLSNSLSPPYSPLELGLGGSTISKAIQHVSGLTASALKRLYNTTGDPGDVAFEAKSNVRTLIPHPPLLVTGVYESLLKIARAKGQGAAKQKQSIVEKLLVAAKGEETRFLVRTLCQNLRVGAVRTSLLTALARAMALTPPPGVAGIASEDEHSAYYVSARRLSQLDSAVATSKKKTSDPARDSINAVYTNAEGLLKRVYVQHPNYDDIVKALLEVGLHGLAPRVPLSVGIPLLPTLGSPTRSLDEIYDRLGFLPFTAEFKYDGQRAQIHAWREGGRISVKIFSRHLEDMTDKASYYPDIISLVEHMFGSTATTDPFILDSEIVAIDPNDGRLKSFQELSNRARKDVKLEDVKVAVCVYAFDIMYLDGEILLQKPFRERRALLRTRFPPYIPERKDAARFNHVQSCESEDGRDTVEAFWQAAVASSCEGLMIKLLDSGEVLEEVNQKERPRRKPLPATYEPDKRTSAWLKLKKDYVAGMGDSLDLVPIGAWHGNGRKAQWWSPILLAVWDADAGKLVAVCKCMSGFTDAFYKSLKERYPEHSETCSPQPLWEPACETGGLRPEVYFKPQEVWEIRGADITISPVSVAALGLVNSKRGLSLRFPRFIRAREDKGIENASSPEFLAQMYRTQESRGRDNTGADDGDLVDVYEGSSGGEELSDGLGEGMS</sequence>
<dbReference type="Gene3D" id="3.30.1490.70">
    <property type="match status" value="1"/>
</dbReference>
<dbReference type="GO" id="GO:0005634">
    <property type="term" value="C:nucleus"/>
    <property type="evidence" value="ECO:0007669"/>
    <property type="project" value="UniProtKB-SubCell"/>
</dbReference>
<protein>
    <recommendedName>
        <fullName evidence="9">DNA ligase</fullName>
        <ecNumber evidence="9">6.5.1.1</ecNumber>
    </recommendedName>
</protein>
<evidence type="ECO:0000256" key="4">
    <source>
        <dbReference type="ARBA" id="ARBA00022705"/>
    </source>
</evidence>
<keyword evidence="4" id="KW-0235">DNA replication</keyword>
<gene>
    <name evidence="13" type="ORF">FOMPIDRAFT_1166188</name>
</gene>
<evidence type="ECO:0000259" key="12">
    <source>
        <dbReference type="PROSITE" id="PS50160"/>
    </source>
</evidence>
<dbReference type="PROSITE" id="PS50160">
    <property type="entry name" value="DNA_LIGASE_A3"/>
    <property type="match status" value="1"/>
</dbReference>
<evidence type="ECO:0000256" key="1">
    <source>
        <dbReference type="ARBA" id="ARBA00004123"/>
    </source>
</evidence>
<dbReference type="Gene3D" id="2.40.50.140">
    <property type="entry name" value="Nucleic acid-binding proteins"/>
    <property type="match status" value="1"/>
</dbReference>
<evidence type="ECO:0000313" key="14">
    <source>
        <dbReference type="Proteomes" id="UP000015241"/>
    </source>
</evidence>
<comment type="catalytic activity">
    <reaction evidence="8 9">
        <text>ATP + (deoxyribonucleotide)n-3'-hydroxyl + 5'-phospho-(deoxyribonucleotide)m = (deoxyribonucleotide)n+m + AMP + diphosphate.</text>
        <dbReference type="EC" id="6.5.1.1"/>
    </reaction>
</comment>
<feature type="region of interest" description="Disordered" evidence="11">
    <location>
        <begin position="891"/>
        <end position="930"/>
    </location>
</feature>
<dbReference type="InterPro" id="IPR012340">
    <property type="entry name" value="NA-bd_OB-fold"/>
</dbReference>
<keyword evidence="7" id="KW-0539">Nucleus</keyword>
<feature type="compositionally biased region" description="Low complexity" evidence="11">
    <location>
        <begin position="33"/>
        <end position="42"/>
    </location>
</feature>
<evidence type="ECO:0000256" key="6">
    <source>
        <dbReference type="ARBA" id="ARBA00022840"/>
    </source>
</evidence>
<dbReference type="GO" id="GO:0006281">
    <property type="term" value="P:DNA repair"/>
    <property type="evidence" value="ECO:0007669"/>
    <property type="project" value="UniProtKB-KW"/>
</dbReference>
<dbReference type="Pfam" id="PF04679">
    <property type="entry name" value="DNA_ligase_A_C"/>
    <property type="match status" value="1"/>
</dbReference>
<feature type="domain" description="ATP-dependent DNA ligase family profile" evidence="12">
    <location>
        <begin position="612"/>
        <end position="773"/>
    </location>
</feature>
<dbReference type="GO" id="GO:0006310">
    <property type="term" value="P:DNA recombination"/>
    <property type="evidence" value="ECO:0007669"/>
    <property type="project" value="UniProtKB-KW"/>
</dbReference>
<keyword evidence="9" id="KW-0227">DNA damage</keyword>
<dbReference type="EMBL" id="KE504173">
    <property type="protein sequence ID" value="EPS97718.1"/>
    <property type="molecule type" value="Genomic_DNA"/>
</dbReference>
<dbReference type="InParanoid" id="S8E2X0"/>
<dbReference type="GO" id="GO:0006273">
    <property type="term" value="P:lagging strand elongation"/>
    <property type="evidence" value="ECO:0007669"/>
    <property type="project" value="TreeGrafter"/>
</dbReference>
<name>S8E2X0_FOMSC</name>
<keyword evidence="3 9" id="KW-0436">Ligase</keyword>
<feature type="compositionally biased region" description="Polar residues" evidence="11">
    <location>
        <begin position="80"/>
        <end position="90"/>
    </location>
</feature>
<comment type="similarity">
    <text evidence="2 10">Belongs to the ATP-dependent DNA ligase family.</text>
</comment>
<dbReference type="CDD" id="cd07900">
    <property type="entry name" value="Adenylation_DNA_ligase_I_Euk"/>
    <property type="match status" value="1"/>
</dbReference>
<evidence type="ECO:0000313" key="13">
    <source>
        <dbReference type="EMBL" id="EPS97718.1"/>
    </source>
</evidence>
<dbReference type="GO" id="GO:0071897">
    <property type="term" value="P:DNA biosynthetic process"/>
    <property type="evidence" value="ECO:0007669"/>
    <property type="project" value="InterPro"/>
</dbReference>
<dbReference type="NCBIfam" id="TIGR00574">
    <property type="entry name" value="dnl1"/>
    <property type="match status" value="1"/>
</dbReference>
<dbReference type="FunFam" id="2.40.50.140:FF:000062">
    <property type="entry name" value="DNA ligase"/>
    <property type="match status" value="1"/>
</dbReference>
<keyword evidence="6 9" id="KW-0067">ATP-binding</keyword>
<dbReference type="Gene3D" id="3.30.470.30">
    <property type="entry name" value="DNA ligase/mRNA capping enzyme"/>
    <property type="match status" value="1"/>
</dbReference>
<dbReference type="InterPro" id="IPR016059">
    <property type="entry name" value="DNA_ligase_ATP-dep_CS"/>
</dbReference>
<dbReference type="OrthoDB" id="206088at2759"/>
<organism evidence="13 14">
    <name type="scientific">Fomitopsis schrenkii</name>
    <name type="common">Brown rot fungus</name>
    <dbReference type="NCBI Taxonomy" id="2126942"/>
    <lineage>
        <taxon>Eukaryota</taxon>
        <taxon>Fungi</taxon>
        <taxon>Dikarya</taxon>
        <taxon>Basidiomycota</taxon>
        <taxon>Agaricomycotina</taxon>
        <taxon>Agaricomycetes</taxon>
        <taxon>Polyporales</taxon>
        <taxon>Fomitopsis</taxon>
    </lineage>
</organism>
<keyword evidence="9" id="KW-0233">DNA recombination</keyword>
<proteinExistence type="inferred from homology"/>
<dbReference type="EC" id="6.5.1.1" evidence="9"/>
<dbReference type="PANTHER" id="PTHR45674">
    <property type="entry name" value="DNA LIGASE 1/3 FAMILY MEMBER"/>
    <property type="match status" value="1"/>
</dbReference>
<dbReference type="InterPro" id="IPR000977">
    <property type="entry name" value="DNA_ligase_ATP-dep"/>
</dbReference>
<dbReference type="GO" id="GO:0005524">
    <property type="term" value="F:ATP binding"/>
    <property type="evidence" value="ECO:0007669"/>
    <property type="project" value="UniProtKB-KW"/>
</dbReference>
<keyword evidence="9" id="KW-0234">DNA repair</keyword>
<dbReference type="AlphaFoldDB" id="S8E2X0"/>
<dbReference type="GO" id="GO:0003677">
    <property type="term" value="F:DNA binding"/>
    <property type="evidence" value="ECO:0007669"/>
    <property type="project" value="InterPro"/>
</dbReference>
<dbReference type="PANTHER" id="PTHR45674:SF9">
    <property type="entry name" value="DNA LIGASE 3"/>
    <property type="match status" value="1"/>
</dbReference>
<dbReference type="InterPro" id="IPR050191">
    <property type="entry name" value="ATP-dep_DNA_ligase"/>
</dbReference>
<dbReference type="Pfam" id="PF04675">
    <property type="entry name" value="DNA_ligase_A_N"/>
    <property type="match status" value="1"/>
</dbReference>
<dbReference type="SUPFAM" id="SSF50249">
    <property type="entry name" value="Nucleic acid-binding proteins"/>
    <property type="match status" value="1"/>
</dbReference>
<dbReference type="CDD" id="cd07969">
    <property type="entry name" value="OBF_DNA_ligase_I"/>
    <property type="match status" value="1"/>
</dbReference>
<dbReference type="FunCoup" id="S8E2X0">
    <property type="interactions" value="174"/>
</dbReference>
<feature type="region of interest" description="Disordered" evidence="11">
    <location>
        <begin position="1"/>
        <end position="90"/>
    </location>
</feature>
<dbReference type="InterPro" id="IPR012309">
    <property type="entry name" value="DNA_ligase_ATP-dep_C"/>
</dbReference>
<evidence type="ECO:0000256" key="5">
    <source>
        <dbReference type="ARBA" id="ARBA00022741"/>
    </source>
</evidence>
<dbReference type="HOGENOM" id="CLU_005138_1_0_1"/>
<keyword evidence="5 9" id="KW-0547">Nucleotide-binding</keyword>